<proteinExistence type="predicted"/>
<accession>A0A329RYP5</accession>
<reference evidence="1" key="2">
    <citation type="submission" date="2018-10" db="EMBL/GenBank/DDBJ databases">
        <title>Effector identification in a new, highly contiguous assembly of the strawberry crown rot pathogen Phytophthora cactorum.</title>
        <authorList>
            <person name="Armitage A.D."/>
            <person name="Nellist C.F."/>
            <person name="Bates H."/>
            <person name="Vickerstaff R.J."/>
            <person name="Harrison R.J."/>
        </authorList>
    </citation>
    <scope>NUCLEOTIDE SEQUENCE</scope>
    <source>
        <strain evidence="1">4032</strain>
        <strain evidence="2">4040</strain>
        <strain evidence="3">P421</strain>
    </source>
</reference>
<organism evidence="4 5">
    <name type="scientific">Phytophthora cactorum</name>
    <dbReference type="NCBI Taxonomy" id="29920"/>
    <lineage>
        <taxon>Eukaryota</taxon>
        <taxon>Sar</taxon>
        <taxon>Stramenopiles</taxon>
        <taxon>Oomycota</taxon>
        <taxon>Peronosporomycetes</taxon>
        <taxon>Peronosporales</taxon>
        <taxon>Peronosporaceae</taxon>
        <taxon>Phytophthora</taxon>
    </lineage>
</organism>
<evidence type="ECO:0000313" key="2">
    <source>
        <dbReference type="EMBL" id="KAG2936501.1"/>
    </source>
</evidence>
<evidence type="ECO:0000313" key="3">
    <source>
        <dbReference type="EMBL" id="KAG3217739.1"/>
    </source>
</evidence>
<dbReference type="AlphaFoldDB" id="A0A329RYP5"/>
<sequence>MLQKDGVPVSSSMLCMKAKDVADEYGIKGLHIGSTAFCAGTSSA</sequence>
<dbReference type="VEuPathDB" id="FungiDB:PC110_g15094"/>
<evidence type="ECO:0000313" key="5">
    <source>
        <dbReference type="Proteomes" id="UP000251314"/>
    </source>
</evidence>
<dbReference type="Proteomes" id="UP000251314">
    <property type="component" value="Unassembled WGS sequence"/>
</dbReference>
<dbReference type="Proteomes" id="UP000736787">
    <property type="component" value="Unassembled WGS sequence"/>
</dbReference>
<gene>
    <name evidence="4" type="ORF">PC110_g15094</name>
    <name evidence="1" type="ORF">PC115_g10787</name>
    <name evidence="2" type="ORF">PC117_g12068</name>
    <name evidence="3" type="ORF">PC129_g11439</name>
</gene>
<evidence type="ECO:0000313" key="1">
    <source>
        <dbReference type="EMBL" id="KAG2917160.1"/>
    </source>
</evidence>
<evidence type="ECO:0000313" key="4">
    <source>
        <dbReference type="EMBL" id="RAW28542.1"/>
    </source>
</evidence>
<dbReference type="EMBL" id="MJFZ01000482">
    <property type="protein sequence ID" value="RAW28542.1"/>
    <property type="molecule type" value="Genomic_DNA"/>
</dbReference>
<protein>
    <submittedName>
        <fullName evidence="4">Uncharacterized protein</fullName>
    </submittedName>
</protein>
<keyword evidence="5" id="KW-1185">Reference proteome</keyword>
<dbReference type="EMBL" id="RCMV01000404">
    <property type="protein sequence ID" value="KAG3217739.1"/>
    <property type="molecule type" value="Genomic_DNA"/>
</dbReference>
<dbReference type="Proteomes" id="UP000760860">
    <property type="component" value="Unassembled WGS sequence"/>
</dbReference>
<name>A0A329RYP5_9STRA</name>
<dbReference type="EMBL" id="RCMK01000325">
    <property type="protein sequence ID" value="KAG2936501.1"/>
    <property type="molecule type" value="Genomic_DNA"/>
</dbReference>
<dbReference type="EMBL" id="RCMI01000326">
    <property type="protein sequence ID" value="KAG2917160.1"/>
    <property type="molecule type" value="Genomic_DNA"/>
</dbReference>
<reference evidence="4 5" key="1">
    <citation type="submission" date="2018-01" db="EMBL/GenBank/DDBJ databases">
        <title>Draft genome of the strawberry crown rot pathogen Phytophthora cactorum.</title>
        <authorList>
            <person name="Armitage A.D."/>
            <person name="Lysoe E."/>
            <person name="Nellist C.F."/>
            <person name="Harrison R.J."/>
            <person name="Brurberg M.B."/>
        </authorList>
    </citation>
    <scope>NUCLEOTIDE SEQUENCE [LARGE SCALE GENOMIC DNA]</scope>
    <source>
        <strain evidence="4 5">10300</strain>
    </source>
</reference>
<comment type="caution">
    <text evidence="4">The sequence shown here is derived from an EMBL/GenBank/DDBJ whole genome shotgun (WGS) entry which is preliminary data.</text>
</comment>
<dbReference type="Proteomes" id="UP000774804">
    <property type="component" value="Unassembled WGS sequence"/>
</dbReference>